<proteinExistence type="predicted"/>
<name>A0ACC5W1P0_9BACT</name>
<organism evidence="1 2">
    <name type="scientific">Campylobacter molothri</name>
    <dbReference type="NCBI Taxonomy" id="1032242"/>
    <lineage>
        <taxon>Bacteria</taxon>
        <taxon>Pseudomonadati</taxon>
        <taxon>Campylobacterota</taxon>
        <taxon>Epsilonproteobacteria</taxon>
        <taxon>Campylobacterales</taxon>
        <taxon>Campylobacteraceae</taxon>
        <taxon>Campylobacter</taxon>
    </lineage>
</organism>
<evidence type="ECO:0000313" key="2">
    <source>
        <dbReference type="Proteomes" id="UP001319828"/>
    </source>
</evidence>
<dbReference type="EMBL" id="JACHUQ010000006">
    <property type="protein sequence ID" value="MBZ7974591.1"/>
    <property type="molecule type" value="Genomic_DNA"/>
</dbReference>
<evidence type="ECO:0000313" key="1">
    <source>
        <dbReference type="EMBL" id="MBZ7974591.1"/>
    </source>
</evidence>
<dbReference type="Proteomes" id="UP001319828">
    <property type="component" value="Unassembled WGS sequence"/>
</dbReference>
<sequence>MALPSFGHTAPATENVKLKQSIYEKIIKVGATDTPILNKIGTSDVTSPLLHSWITDTFEKPKKNANLELSKFVGETKNTAQKTSNATQIFISEAMVSEALLKAKQYGGNEMAYQIGKKTIEHKRDIEYALFGLGRDIDVKKSVFKSYVQAGASTSGEMAGIFYFVAKDKENFENKRRGNVLAFDEAGDWSGTATELTEDKLNQILQTIWDSGVTPKDVFLGAELKPAINKLATRILKDETKLVGRVISFETDFGTINFHMHRLLSPEYGLGDVLIAGDFEFMKHGLYIPTKIEKVPTDITAQAKRIYTQSTLEVRNADAFAIGVGLSSKTGLSKCQTMISKETEILNSDNKDLEDLINKQNSTKGRGKKQTEGK</sequence>
<protein>
    <submittedName>
        <fullName evidence="1">DUF5309 family protein</fullName>
    </submittedName>
</protein>
<keyword evidence="2" id="KW-1185">Reference proteome</keyword>
<comment type="caution">
    <text evidence="1">The sequence shown here is derived from an EMBL/GenBank/DDBJ whole genome shotgun (WGS) entry which is preliminary data.</text>
</comment>
<accession>A0ACC5W1P0</accession>
<gene>
    <name evidence="1" type="ORF">H2252_04280</name>
</gene>
<reference evidence="1" key="1">
    <citation type="submission" date="2020-07" db="EMBL/GenBank/DDBJ databases">
        <title>Campylobacter molothri sp. nov. isolated from wild birds.</title>
        <authorList>
            <person name="Miller W.G."/>
            <person name="Chapman M.H."/>
            <person name="Yee E."/>
            <person name="Lopes B.S."/>
            <person name="Forbes K.J."/>
        </authorList>
    </citation>
    <scope>NUCLEOTIDE SEQUENCE</scope>
    <source>
        <strain evidence="1">RM9754</strain>
    </source>
</reference>